<dbReference type="Proteomes" id="UP000297739">
    <property type="component" value="Unassembled WGS sequence"/>
</dbReference>
<evidence type="ECO:0000313" key="2">
    <source>
        <dbReference type="Proteomes" id="UP000297739"/>
    </source>
</evidence>
<organism evidence="1 2">
    <name type="scientific">Hymenobacter elongatus</name>
    <dbReference type="NCBI Taxonomy" id="877208"/>
    <lineage>
        <taxon>Bacteria</taxon>
        <taxon>Pseudomonadati</taxon>
        <taxon>Bacteroidota</taxon>
        <taxon>Cytophagia</taxon>
        <taxon>Cytophagales</taxon>
        <taxon>Hymenobacteraceae</taxon>
        <taxon>Hymenobacter</taxon>
    </lineage>
</organism>
<dbReference type="AlphaFoldDB" id="A0A4Z0PIA2"/>
<evidence type="ECO:0008006" key="3">
    <source>
        <dbReference type="Google" id="ProtNLM"/>
    </source>
</evidence>
<comment type="caution">
    <text evidence="1">The sequence shown here is derived from an EMBL/GenBank/DDBJ whole genome shotgun (WGS) entry which is preliminary data.</text>
</comment>
<name>A0A4Z0PIA2_9BACT</name>
<dbReference type="SUPFAM" id="SSF144052">
    <property type="entry name" value="Thermophilic metalloprotease-like"/>
    <property type="match status" value="1"/>
</dbReference>
<reference evidence="1 2" key="1">
    <citation type="submission" date="2019-04" db="EMBL/GenBank/DDBJ databases">
        <authorList>
            <person name="Feng G."/>
            <person name="Zhang J."/>
            <person name="Zhu H."/>
        </authorList>
    </citation>
    <scope>NUCLEOTIDE SEQUENCE [LARGE SCALE GENOMIC DNA]</scope>
    <source>
        <strain evidence="1 2">JCM 17223</strain>
    </source>
</reference>
<evidence type="ECO:0000313" key="1">
    <source>
        <dbReference type="EMBL" id="TGE15019.1"/>
    </source>
</evidence>
<dbReference type="RefSeq" id="WP_135498444.1">
    <property type="nucleotide sequence ID" value="NZ_SRLD01000027.1"/>
</dbReference>
<protein>
    <recommendedName>
        <fullName evidence="3">Aminopeptidase</fullName>
    </recommendedName>
</protein>
<keyword evidence="2" id="KW-1185">Reference proteome</keyword>
<proteinExistence type="predicted"/>
<dbReference type="OrthoDB" id="9803993at2"/>
<accession>A0A4Z0PIA2</accession>
<sequence length="348" mass="39550">METKVVNFEAVKTGIANLFGDYMEGSTDKKMFCIFPSTHDNIDLIDLIIEKGSTHYKDFNYIDNSCSFEAISNIVSQYDNIIYFENSESTHSKELSKYLDKNPKDVFKFTRIFDWSFELFEQAFNAKRETIRRINESVIYKGWNSSVCSVKSNSGTDLEIALSQQYGWINSYGLTMGGHPSILPPSEAATYSDKINGILVGDGAINTNFKFDYDPRLGEYPIKIEFKDSQVVNFECPNYFIQSFLKQYFSIGNANRVGEVGFGTNVGLKYFVDFQSHLNERWPSLHLGLGAPNQGERIDWGSVYHLDIITNDTVIIFDNDIILQNNSYKVIEGNINLDGIPMGYADTL</sequence>
<gene>
    <name evidence="1" type="ORF">E5J99_14020</name>
</gene>
<dbReference type="EMBL" id="SRLD01000027">
    <property type="protein sequence ID" value="TGE15019.1"/>
    <property type="molecule type" value="Genomic_DNA"/>
</dbReference>